<dbReference type="AlphaFoldDB" id="A0A7S4AXN5"/>
<evidence type="ECO:0000313" key="1">
    <source>
        <dbReference type="EMBL" id="CAE0747457.1"/>
    </source>
</evidence>
<dbReference type="EMBL" id="HBIZ01000066">
    <property type="protein sequence ID" value="CAE0747457.1"/>
    <property type="molecule type" value="Transcribed_RNA"/>
</dbReference>
<proteinExistence type="predicted"/>
<reference evidence="1" key="1">
    <citation type="submission" date="2021-01" db="EMBL/GenBank/DDBJ databases">
        <authorList>
            <person name="Corre E."/>
            <person name="Pelletier E."/>
            <person name="Niang G."/>
            <person name="Scheremetjew M."/>
            <person name="Finn R."/>
            <person name="Kale V."/>
            <person name="Holt S."/>
            <person name="Cochrane G."/>
            <person name="Meng A."/>
            <person name="Brown T."/>
            <person name="Cohen L."/>
        </authorList>
    </citation>
    <scope>NUCLEOTIDE SEQUENCE</scope>
    <source>
        <strain evidence="1">CCMP645</strain>
    </source>
</reference>
<protein>
    <submittedName>
        <fullName evidence="1">Uncharacterized protein</fullName>
    </submittedName>
</protein>
<sequence>MNVVDAQSSTPAGDQTKIATEHFRSTGIRDADEPQEDLFSIFASKADTFDRWTSTELIEAIGQFDHEQNSDVLSNDVFEPARPMDCAPGDSGLPQCDSALYGSITNLLKEFGTPTGDAAQMVKTDMRRLWMAAQYPPDFAARSPRRCYDATAAAEHGGCGVCFDEALSAGDFNPGIVGVPFEVQRYCRCLLIHAEAAREPFSAFCLPEGM</sequence>
<organism evidence="1">
    <name type="scientific">Chrysotila carterae</name>
    <name type="common">Marine alga</name>
    <name type="synonym">Syracosphaera carterae</name>
    <dbReference type="NCBI Taxonomy" id="13221"/>
    <lineage>
        <taxon>Eukaryota</taxon>
        <taxon>Haptista</taxon>
        <taxon>Haptophyta</taxon>
        <taxon>Prymnesiophyceae</taxon>
        <taxon>Isochrysidales</taxon>
        <taxon>Isochrysidaceae</taxon>
        <taxon>Chrysotila</taxon>
    </lineage>
</organism>
<gene>
    <name evidence="1" type="ORF">PCAR00345_LOCUS39</name>
</gene>
<accession>A0A7S4AXN5</accession>
<name>A0A7S4AXN5_CHRCT</name>